<dbReference type="InterPro" id="IPR006379">
    <property type="entry name" value="HAD-SF_hydro_IIB"/>
</dbReference>
<reference evidence="4" key="1">
    <citation type="submission" date="2020-01" db="EMBL/GenBank/DDBJ databases">
        <authorList>
            <person name="Meier V. D."/>
            <person name="Meier V D."/>
        </authorList>
    </citation>
    <scope>NUCLEOTIDE SEQUENCE</scope>
    <source>
        <strain evidence="4">HLG_WM_MAG_08</strain>
    </source>
</reference>
<dbReference type="PANTHER" id="PTHR10000:SF8">
    <property type="entry name" value="HAD SUPERFAMILY HYDROLASE-LIKE, TYPE 3"/>
    <property type="match status" value="1"/>
</dbReference>
<dbReference type="GO" id="GO:0051479">
    <property type="term" value="P:mannosylglycerate biosynthetic process"/>
    <property type="evidence" value="ECO:0007669"/>
    <property type="project" value="InterPro"/>
</dbReference>
<keyword evidence="2 4" id="KW-0378">Hydrolase</keyword>
<dbReference type="SFLD" id="SFLDG01140">
    <property type="entry name" value="C2.B:_Phosphomannomutase_and_P"/>
    <property type="match status" value="1"/>
</dbReference>
<evidence type="ECO:0000256" key="1">
    <source>
        <dbReference type="ARBA" id="ARBA00022723"/>
    </source>
</evidence>
<dbReference type="SFLD" id="SFLDS00003">
    <property type="entry name" value="Haloacid_Dehalogenase"/>
    <property type="match status" value="1"/>
</dbReference>
<protein>
    <submittedName>
        <fullName evidence="4">HAD-IIB family hydrolase</fullName>
    </submittedName>
</protein>
<dbReference type="NCBIfam" id="TIGR01486">
    <property type="entry name" value="HAD-SF-IIB-MPGP"/>
    <property type="match status" value="1"/>
</dbReference>
<name>A0A6S6UGE4_9GAMM</name>
<gene>
    <name evidence="4" type="ORF">HELGO_WM27039</name>
</gene>
<dbReference type="NCBIfam" id="TIGR01484">
    <property type="entry name" value="HAD-SF-IIB"/>
    <property type="match status" value="1"/>
</dbReference>
<dbReference type="PANTHER" id="PTHR10000">
    <property type="entry name" value="PHOSPHOSERINE PHOSPHATASE"/>
    <property type="match status" value="1"/>
</dbReference>
<dbReference type="InterPro" id="IPR036412">
    <property type="entry name" value="HAD-like_sf"/>
</dbReference>
<dbReference type="SFLD" id="SFLDG01142">
    <property type="entry name" value="C2.B.2:_Mannosyl-3-phosphoglyc"/>
    <property type="match status" value="1"/>
</dbReference>
<dbReference type="AlphaFoldDB" id="A0A6S6UGE4"/>
<keyword evidence="3" id="KW-0460">Magnesium</keyword>
<dbReference type="Gene3D" id="3.30.980.20">
    <property type="entry name" value="Putative mannosyl-3-phosphoglycerate phosphatase, domain 2"/>
    <property type="match status" value="1"/>
</dbReference>
<keyword evidence="1" id="KW-0479">Metal-binding</keyword>
<dbReference type="GO" id="GO:0005829">
    <property type="term" value="C:cytosol"/>
    <property type="evidence" value="ECO:0007669"/>
    <property type="project" value="TreeGrafter"/>
</dbReference>
<evidence type="ECO:0000256" key="2">
    <source>
        <dbReference type="ARBA" id="ARBA00022801"/>
    </source>
</evidence>
<dbReference type="InterPro" id="IPR023214">
    <property type="entry name" value="HAD_sf"/>
</dbReference>
<dbReference type="Gene3D" id="3.40.50.1000">
    <property type="entry name" value="HAD superfamily/HAD-like"/>
    <property type="match status" value="1"/>
</dbReference>
<proteinExistence type="predicted"/>
<dbReference type="GO" id="GO:0050531">
    <property type="term" value="F:mannosyl-3-phosphoglycerate phosphatase activity"/>
    <property type="evidence" value="ECO:0007669"/>
    <property type="project" value="InterPro"/>
</dbReference>
<dbReference type="EMBL" id="CACVAV010000438">
    <property type="protein sequence ID" value="CAA6827046.1"/>
    <property type="molecule type" value="Genomic_DNA"/>
</dbReference>
<sequence>MRKLLFTDLDGSLLDHHTYEFQAALPAIGGLNEQRIPWILTTSKTASEVVQLRVELGNNFPFIVENGAGIFWRAGDIDISLLPDAFRVESWNCEFEYASLNPVPLSTILDVAAALKVQHEFQFKGFSEMTPEQVAECTGLTLEKAERAKCRQFSEPLLWEDSDESLRRFGDCVAPYQLQVIRGGRFVHLLGLSDKGDALAFLSDYYRKLWQSTVQTMALGDGQNDVPLLERSDRPVVIRSPVNAIPGVNHNNVQITEACGPVGWNQAVLSWLES</sequence>
<evidence type="ECO:0000313" key="4">
    <source>
        <dbReference type="EMBL" id="CAA6827046.1"/>
    </source>
</evidence>
<dbReference type="InterPro" id="IPR006381">
    <property type="entry name" value="HAD-SF-IIB-MPGP"/>
</dbReference>
<dbReference type="GO" id="GO:0000287">
    <property type="term" value="F:magnesium ion binding"/>
    <property type="evidence" value="ECO:0007669"/>
    <property type="project" value="TreeGrafter"/>
</dbReference>
<accession>A0A6S6UGE4</accession>
<dbReference type="Pfam" id="PF08282">
    <property type="entry name" value="Hydrolase_3"/>
    <property type="match status" value="1"/>
</dbReference>
<evidence type="ECO:0000256" key="3">
    <source>
        <dbReference type="ARBA" id="ARBA00022842"/>
    </source>
</evidence>
<dbReference type="SUPFAM" id="SSF56784">
    <property type="entry name" value="HAD-like"/>
    <property type="match status" value="1"/>
</dbReference>
<organism evidence="4">
    <name type="scientific">uncultured Thiotrichaceae bacterium</name>
    <dbReference type="NCBI Taxonomy" id="298394"/>
    <lineage>
        <taxon>Bacteria</taxon>
        <taxon>Pseudomonadati</taxon>
        <taxon>Pseudomonadota</taxon>
        <taxon>Gammaproteobacteria</taxon>
        <taxon>Thiotrichales</taxon>
        <taxon>Thiotrichaceae</taxon>
        <taxon>environmental samples</taxon>
    </lineage>
</organism>